<dbReference type="InterPro" id="IPR051200">
    <property type="entry name" value="Host-pathogen_enzymatic-act"/>
</dbReference>
<dbReference type="InterPro" id="IPR057693">
    <property type="entry name" value="DUF7933"/>
</dbReference>
<protein>
    <submittedName>
        <fullName evidence="2">Conserved repeat domain</fullName>
    </submittedName>
</protein>
<dbReference type="OrthoDB" id="98197at2"/>
<dbReference type="HOGENOM" id="CLU_250182_0_0_0"/>
<dbReference type="eggNOG" id="COG4257">
    <property type="taxonomic scope" value="Bacteria"/>
</dbReference>
<dbReference type="Gene3D" id="2.130.10.10">
    <property type="entry name" value="YVTN repeat-like/Quinoprotein amine dehydrogenase"/>
    <property type="match status" value="1"/>
</dbReference>
<dbReference type="InterPro" id="IPR015943">
    <property type="entry name" value="WD40/YVTN_repeat-like_dom_sf"/>
</dbReference>
<dbReference type="InterPro" id="IPR013783">
    <property type="entry name" value="Ig-like_fold"/>
</dbReference>
<dbReference type="Pfam" id="PF05345">
    <property type="entry name" value="He_PIG"/>
    <property type="match status" value="6"/>
</dbReference>
<dbReference type="GO" id="GO:0005509">
    <property type="term" value="F:calcium ion binding"/>
    <property type="evidence" value="ECO:0007669"/>
    <property type="project" value="InterPro"/>
</dbReference>
<dbReference type="PANTHER" id="PTHR47197:SF3">
    <property type="entry name" value="DIHYDRO-HEME D1 DEHYDROGENASE"/>
    <property type="match status" value="1"/>
</dbReference>
<dbReference type="SUPFAM" id="SSF49313">
    <property type="entry name" value="Cadherin-like"/>
    <property type="match status" value="6"/>
</dbReference>
<proteinExistence type="predicted"/>
<dbReference type="GO" id="GO:0016020">
    <property type="term" value="C:membrane"/>
    <property type="evidence" value="ECO:0007669"/>
    <property type="project" value="InterPro"/>
</dbReference>
<name>Q020Y1_SOLUE</name>
<gene>
    <name evidence="2" type="ordered locus">Acid_3536</name>
</gene>
<dbReference type="SUPFAM" id="SSF63829">
    <property type="entry name" value="Calcium-dependent phosphotriesterase"/>
    <property type="match status" value="1"/>
</dbReference>
<reference evidence="2" key="1">
    <citation type="submission" date="2006-10" db="EMBL/GenBank/DDBJ databases">
        <title>Complete sequence of Solibacter usitatus Ellin6076.</title>
        <authorList>
            <consortium name="US DOE Joint Genome Institute"/>
            <person name="Copeland A."/>
            <person name="Lucas S."/>
            <person name="Lapidus A."/>
            <person name="Barry K."/>
            <person name="Detter J.C."/>
            <person name="Glavina del Rio T."/>
            <person name="Hammon N."/>
            <person name="Israni S."/>
            <person name="Dalin E."/>
            <person name="Tice H."/>
            <person name="Pitluck S."/>
            <person name="Thompson L.S."/>
            <person name="Brettin T."/>
            <person name="Bruce D."/>
            <person name="Han C."/>
            <person name="Tapia R."/>
            <person name="Gilna P."/>
            <person name="Schmutz J."/>
            <person name="Larimer F."/>
            <person name="Land M."/>
            <person name="Hauser L."/>
            <person name="Kyrpides N."/>
            <person name="Mikhailova N."/>
            <person name="Janssen P.H."/>
            <person name="Kuske C.R."/>
            <person name="Richardson P."/>
        </authorList>
    </citation>
    <scope>NUCLEOTIDE SEQUENCE</scope>
    <source>
        <strain evidence="2">Ellin6076</strain>
    </source>
</reference>
<feature type="domain" description="DUF7933" evidence="1">
    <location>
        <begin position="796"/>
        <end position="917"/>
    </location>
</feature>
<dbReference type="KEGG" id="sus:Acid_3536"/>
<accession>Q020Y1</accession>
<dbReference type="PANTHER" id="PTHR47197">
    <property type="entry name" value="PROTEIN NIRF"/>
    <property type="match status" value="1"/>
</dbReference>
<dbReference type="InParanoid" id="Q020Y1"/>
<dbReference type="STRING" id="234267.Acid_3536"/>
<evidence type="ECO:0000313" key="2">
    <source>
        <dbReference type="EMBL" id="ABJ84508.1"/>
    </source>
</evidence>
<dbReference type="Gene3D" id="2.60.40.10">
    <property type="entry name" value="Immunoglobulins"/>
    <property type="match status" value="6"/>
</dbReference>
<dbReference type="InterPro" id="IPR015919">
    <property type="entry name" value="Cadherin-like_sf"/>
</dbReference>
<organism evidence="2">
    <name type="scientific">Solibacter usitatus (strain Ellin6076)</name>
    <dbReference type="NCBI Taxonomy" id="234267"/>
    <lineage>
        <taxon>Bacteria</taxon>
        <taxon>Pseudomonadati</taxon>
        <taxon>Acidobacteriota</taxon>
        <taxon>Terriglobia</taxon>
        <taxon>Bryobacterales</taxon>
        <taxon>Solibacteraceae</taxon>
        <taxon>Candidatus Solibacter</taxon>
    </lineage>
</organism>
<evidence type="ECO:0000259" key="1">
    <source>
        <dbReference type="Pfam" id="PF25564"/>
    </source>
</evidence>
<sequence length="1471" mass="146739" precursor="true">MRLRKGSRLVLSATAVLSFLFVLDLQVHAQLFVSDFGSSSVRRFDSTNGLPILPIPFIAATGTGGGGEGVACLTAGGVGVFYIANNSGVISVYSQNTGAFLRNLPDLRMTFAPGVSISALSLSQDGSILFAAAGNYILGLDTTPGPTEGAVLYSVAFASHDVVVGPDGLIYSTNFNSNTGVHRFIKGSGNLLVLDPALSPAGQFIAAGDNGLDKPGGMTFDATGKLFFVSRFQPFNSTALSFVNEYSVSTADLASFVRTFNLPNGYSPLGLALSPIDGNIYSADFGANAVSKLDLSLNTVTQFVPNPTAPASPDPSAGSEPKYLFFTNSCKVLANAFVEVCKSSSITNPVSGNFTFTSPAFTSLPNQSVTVPVGACSGPIPVAAAAPSSSIVITEGAQAGGGVGVNAITATGYNPVTLQNEDRLDLSNPPNLAARQAAVLVVPGGIATQTIVNFTNYTVPHGVLEVCKDLAPGPGVSGVFQFTVSSSLYSSTANPLVVPGGACSGPVLVQAGAVTITELPAAGSQLVAVQTLPLDRLMSTNLPGGIAVVNVLAGDVGSQTVARFTNSPASGQLKLCKIGGTGVTQGQNFNISVNGVAYAVPAGPASQGGFCILAGAFPVGLPVTVTENPSPTAAYQLINITVNPPGASSQPPNLATGTVLLTTGPGFTEVTYTNIAPTNGNTGQIKICKVAGDQKVAGTMFKFDLSVAGSGQTYPSVFVPAGPAPGGYCVIEPGTFPIGTHVTLTEAPQTGTRVTAIVVSPTAGTPCAVPGTNCVVASVGSGFTDVTFTNVSFTSPTAGKTFSPAAVPLGATSTLTFTVTNPTAGTLTGVGLTDPLPAGMFVAVPNGATGSCGGGTITAAPNSTTITLSGATLAAGASCNFGVNVIALAAGVLTNITNSVTSIEGGSGNSASATLTVNTTPLTITTGSLPNGRITVPYSAPVQATGGTPPYSWTATGLPQGLSIDPSTGVISGTPTITVIATPVALKVTDSASPASTASANFSLTISTNPFVIVTSSLINGAVGVPYSQTLTGTGGTPPYSWQLVAGTLPPGLTLFAQTGILSGTPTAPVTATPLTFRLTDSGSPAQTATATLTLTITGIVITTTSLTGGIVGTPYTQNLSAIGGNGAYTWQLVAGTLPAGLTLNPSTGVISGTPTAAVTATQLTFKVTDSAATPQSAVATLALTIAAQASGPLKITTSSLNTGLVNAPYSQTLAATGGTAPYSWRLVTGRLPGGFTLNPLTGEISGTPAAEVPGSFLTFQVSDASTPPQTATQSLTLTIALTLPGLRITSTALPNGVINTAYSQTLAATGGNGAYTWQLTSGSLPPGLSLNVFTGVISGTPAALVTATPLTFKVSDSGSPIQSATALLTLTITPPGLGPLTIATTSLNAGIVGTPYSQTLAATGGTPPYTWKFTAGRLPFGLTLNPVTGELSGTPVSEVAGSFVTFQVADSSSPAQLAAGSFVIVIRPAN</sequence>
<dbReference type="EMBL" id="CP000473">
    <property type="protein sequence ID" value="ABJ84508.1"/>
    <property type="molecule type" value="Genomic_DNA"/>
</dbReference>
<dbReference type="CDD" id="cd11304">
    <property type="entry name" value="Cadherin_repeat"/>
    <property type="match status" value="1"/>
</dbReference>
<dbReference type="Pfam" id="PF25564">
    <property type="entry name" value="DUF7933"/>
    <property type="match status" value="1"/>
</dbReference>